<dbReference type="PIRSF" id="PIRSF016184">
    <property type="entry name" value="PhzC_PhzF"/>
    <property type="match status" value="1"/>
</dbReference>
<reference evidence="1 2" key="1">
    <citation type="submission" date="2015-01" db="EMBL/GenBank/DDBJ databases">
        <title>Genome Assembly of Bacillus badius MTCC 1458.</title>
        <authorList>
            <person name="Verma A."/>
            <person name="Khatri I."/>
            <person name="Mual P."/>
            <person name="Subramanian S."/>
            <person name="Krishnamurthi S."/>
        </authorList>
    </citation>
    <scope>NUCLEOTIDE SEQUENCE [LARGE SCALE GENOMIC DNA]</scope>
    <source>
        <strain evidence="1 2">MTCC 1458</strain>
    </source>
</reference>
<keyword evidence="2" id="KW-1185">Reference proteome</keyword>
<protein>
    <submittedName>
        <fullName evidence="1">Phenazine biosynthesis protein PhzF</fullName>
    </submittedName>
</protein>
<evidence type="ECO:0000313" key="1">
    <source>
        <dbReference type="EMBL" id="KIL77208.1"/>
    </source>
</evidence>
<organism evidence="1 2">
    <name type="scientific">Bacillus badius</name>
    <dbReference type="NCBI Taxonomy" id="1455"/>
    <lineage>
        <taxon>Bacteria</taxon>
        <taxon>Bacillati</taxon>
        <taxon>Bacillota</taxon>
        <taxon>Bacilli</taxon>
        <taxon>Bacillales</taxon>
        <taxon>Bacillaceae</taxon>
        <taxon>Pseudobacillus</taxon>
    </lineage>
</organism>
<dbReference type="Pfam" id="PF02567">
    <property type="entry name" value="PhzC-PhzF"/>
    <property type="match status" value="1"/>
</dbReference>
<dbReference type="InterPro" id="IPR003719">
    <property type="entry name" value="Phenazine_PhzF-like"/>
</dbReference>
<sequence>MYYEHVDVFSKDPLKGNGLTVVFPEEMLPDDVLLSIAQELKQFETIFIFPQTEKGVFPCRIFTIEEELPFAGHPVIGAGAVIHHRFFKEQQKQEISFDLSGRRIHLVSSKEDGSHCVVMNQGNPQFIDTIEEKDYLEICEALCLNEEDLDRNYPLEVVSTGLPYLLIPVRRHIQDVQIKRHDFEDFIGKWRAKFAYIYETPALECRSFDNQGAVEDIATGSAAGPLIASLVHNDKKAVNEKIQLYQGKFVGRPSVIEGWMTEENEVVIQGHVAFFASGKINI</sequence>
<dbReference type="GeneID" id="92778001"/>
<dbReference type="EMBL" id="JXLP01000016">
    <property type="protein sequence ID" value="KIL77208.1"/>
    <property type="molecule type" value="Genomic_DNA"/>
</dbReference>
<dbReference type="PANTHER" id="PTHR13774">
    <property type="entry name" value="PHENAZINE BIOSYNTHESIS PROTEIN"/>
    <property type="match status" value="1"/>
</dbReference>
<accession>A0ABR5ASQ4</accession>
<name>A0ABR5ASQ4_BACBA</name>
<dbReference type="Gene3D" id="3.10.310.10">
    <property type="entry name" value="Diaminopimelate Epimerase, Chain A, domain 1"/>
    <property type="match status" value="2"/>
</dbReference>
<dbReference type="PANTHER" id="PTHR13774:SF32">
    <property type="entry name" value="ANTISENSE-ENHANCING SEQUENCE 1"/>
    <property type="match status" value="1"/>
</dbReference>
<dbReference type="NCBIfam" id="TIGR00654">
    <property type="entry name" value="PhzF_family"/>
    <property type="match status" value="1"/>
</dbReference>
<dbReference type="SUPFAM" id="SSF54506">
    <property type="entry name" value="Diaminopimelate epimerase-like"/>
    <property type="match status" value="1"/>
</dbReference>
<proteinExistence type="predicted"/>
<gene>
    <name evidence="1" type="ORF">SD77_1655</name>
</gene>
<evidence type="ECO:0000313" key="2">
    <source>
        <dbReference type="Proteomes" id="UP000031982"/>
    </source>
</evidence>
<dbReference type="Proteomes" id="UP000031982">
    <property type="component" value="Unassembled WGS sequence"/>
</dbReference>
<comment type="caution">
    <text evidence="1">The sequence shown here is derived from an EMBL/GenBank/DDBJ whole genome shotgun (WGS) entry which is preliminary data.</text>
</comment>
<dbReference type="RefSeq" id="WP_041114235.1">
    <property type="nucleotide sequence ID" value="NZ_CP082364.1"/>
</dbReference>